<organism evidence="2">
    <name type="scientific">Sesamum radiatum</name>
    <name type="common">Black benniseed</name>
    <dbReference type="NCBI Taxonomy" id="300843"/>
    <lineage>
        <taxon>Eukaryota</taxon>
        <taxon>Viridiplantae</taxon>
        <taxon>Streptophyta</taxon>
        <taxon>Embryophyta</taxon>
        <taxon>Tracheophyta</taxon>
        <taxon>Spermatophyta</taxon>
        <taxon>Magnoliopsida</taxon>
        <taxon>eudicotyledons</taxon>
        <taxon>Gunneridae</taxon>
        <taxon>Pentapetalae</taxon>
        <taxon>asterids</taxon>
        <taxon>lamiids</taxon>
        <taxon>Lamiales</taxon>
        <taxon>Pedaliaceae</taxon>
        <taxon>Sesamum</taxon>
    </lineage>
</organism>
<gene>
    <name evidence="2" type="ORF">Sradi_2379800</name>
</gene>
<sequence length="97" mass="10880">MSERIQARIPPRPPLRGLVLTRLLVGGRRWSLHQPAHRLLDESSEEEDGGDVEEEGSSPGEIDPDIRENKALSRTRGSRPFGQRGLPVVFINQIFIS</sequence>
<dbReference type="EMBL" id="JACGWJ010000009">
    <property type="protein sequence ID" value="KAL0400365.1"/>
    <property type="molecule type" value="Genomic_DNA"/>
</dbReference>
<reference evidence="2" key="1">
    <citation type="submission" date="2020-06" db="EMBL/GenBank/DDBJ databases">
        <authorList>
            <person name="Li T."/>
            <person name="Hu X."/>
            <person name="Zhang T."/>
            <person name="Song X."/>
            <person name="Zhang H."/>
            <person name="Dai N."/>
            <person name="Sheng W."/>
            <person name="Hou X."/>
            <person name="Wei L."/>
        </authorList>
    </citation>
    <scope>NUCLEOTIDE SEQUENCE</scope>
    <source>
        <strain evidence="2">G02</strain>
        <tissue evidence="2">Leaf</tissue>
    </source>
</reference>
<proteinExistence type="predicted"/>
<evidence type="ECO:0000313" key="2">
    <source>
        <dbReference type="EMBL" id="KAL0400365.1"/>
    </source>
</evidence>
<reference evidence="2" key="2">
    <citation type="journal article" date="2024" name="Plant">
        <title>Genomic evolution and insights into agronomic trait innovations of Sesamum species.</title>
        <authorList>
            <person name="Miao H."/>
            <person name="Wang L."/>
            <person name="Qu L."/>
            <person name="Liu H."/>
            <person name="Sun Y."/>
            <person name="Le M."/>
            <person name="Wang Q."/>
            <person name="Wei S."/>
            <person name="Zheng Y."/>
            <person name="Lin W."/>
            <person name="Duan Y."/>
            <person name="Cao H."/>
            <person name="Xiong S."/>
            <person name="Wang X."/>
            <person name="Wei L."/>
            <person name="Li C."/>
            <person name="Ma Q."/>
            <person name="Ju M."/>
            <person name="Zhao R."/>
            <person name="Li G."/>
            <person name="Mu C."/>
            <person name="Tian Q."/>
            <person name="Mei H."/>
            <person name="Zhang T."/>
            <person name="Gao T."/>
            <person name="Zhang H."/>
        </authorList>
    </citation>
    <scope>NUCLEOTIDE SEQUENCE</scope>
    <source>
        <strain evidence="2">G02</strain>
    </source>
</reference>
<evidence type="ECO:0000256" key="1">
    <source>
        <dbReference type="SAM" id="MobiDB-lite"/>
    </source>
</evidence>
<dbReference type="AlphaFoldDB" id="A0AAW2T7K5"/>
<accession>A0AAW2T7K5</accession>
<feature type="compositionally biased region" description="Acidic residues" evidence="1">
    <location>
        <begin position="42"/>
        <end position="56"/>
    </location>
</feature>
<comment type="caution">
    <text evidence="2">The sequence shown here is derived from an EMBL/GenBank/DDBJ whole genome shotgun (WGS) entry which is preliminary data.</text>
</comment>
<protein>
    <submittedName>
        <fullName evidence="2">Uncharacterized protein</fullName>
    </submittedName>
</protein>
<name>A0AAW2T7K5_SESRA</name>
<feature type="region of interest" description="Disordered" evidence="1">
    <location>
        <begin position="35"/>
        <end position="83"/>
    </location>
</feature>